<dbReference type="STRING" id="1562970.ING2E5B_0913"/>
<evidence type="ECO:0000259" key="6">
    <source>
        <dbReference type="Pfam" id="PF07980"/>
    </source>
</evidence>
<organism evidence="8 9">
    <name type="scientific">Fermentimonas caenicola</name>
    <dbReference type="NCBI Taxonomy" id="1562970"/>
    <lineage>
        <taxon>Bacteria</taxon>
        <taxon>Pseudomonadati</taxon>
        <taxon>Bacteroidota</taxon>
        <taxon>Bacteroidia</taxon>
        <taxon>Bacteroidales</taxon>
        <taxon>Dysgonomonadaceae</taxon>
        <taxon>Fermentimonas</taxon>
    </lineage>
</organism>
<protein>
    <recommendedName>
        <fullName evidence="10">RagB/SusD family nutrient uptake outer membrane protein</fullName>
    </recommendedName>
</protein>
<evidence type="ECO:0000256" key="5">
    <source>
        <dbReference type="ARBA" id="ARBA00023237"/>
    </source>
</evidence>
<sequence>MKNKYLLLLIVGLVALSNTSCESRLDIPQKGVLDYSFYYQTDEHAEAASNALYIELKGTYYNYTMLKNALSDDVWAGGGGRNDNAELEGCNEFSFGSDQSFIRGVWESYYSLIYKANVILGHIEPDTDVKKRAHAEAKFFRAFAYFDLISMWGEVPLVDHELTPDEYQMPKASKEELWALVEQDLNDAINSGYLAEKQDAYDNSVWRVTKQVAQTMLGKALLWQNKYSEAAKVFNEVRNSGKYKLYEGEYQNILTYIAEGNSESMLESNRILDLNNPMDEFSFYEVMNHWRMDNLAASSAQFYDYKETGWGFMVPQKKLYDAFVAEEGVDGYRLNHTMKTYEQMNELGVKLQKGKSIINEGVFLWKRRFSSSEAPITFWCSYNNYRWMRYAEVLLLAAEANFMAGNQSEADAALNEVRSRARLPFKPATLEAIKLEKRLELCSEYTRYQDIIRWGDAEALLKNQGATTPLLINKSSSQNEPDNVVVEYVQYNTDPSRYGFKPKHYLLPIPATEMRLNPNMVQNEGW</sequence>
<comment type="similarity">
    <text evidence="2">Belongs to the SusD family.</text>
</comment>
<dbReference type="Pfam" id="PF14322">
    <property type="entry name" value="SusD-like_3"/>
    <property type="match status" value="1"/>
</dbReference>
<evidence type="ECO:0000256" key="1">
    <source>
        <dbReference type="ARBA" id="ARBA00004442"/>
    </source>
</evidence>
<keyword evidence="4" id="KW-0472">Membrane</keyword>
<dbReference type="InterPro" id="IPR012944">
    <property type="entry name" value="SusD_RagB_dom"/>
</dbReference>
<dbReference type="HOGENOM" id="CLU_015553_1_0_10"/>
<accession>A0A098BYC9</accession>
<dbReference type="PATRIC" id="fig|1562970.3.peg.905"/>
<dbReference type="InterPro" id="IPR033985">
    <property type="entry name" value="SusD-like_N"/>
</dbReference>
<dbReference type="OrthoDB" id="5694214at2"/>
<keyword evidence="3" id="KW-0732">Signal</keyword>
<keyword evidence="5" id="KW-0998">Cell outer membrane</keyword>
<evidence type="ECO:0000256" key="2">
    <source>
        <dbReference type="ARBA" id="ARBA00006275"/>
    </source>
</evidence>
<dbReference type="KEGG" id="pbt:ING2E5B_0913"/>
<dbReference type="Proteomes" id="UP000032417">
    <property type="component" value="Chromosome 1"/>
</dbReference>
<dbReference type="CDD" id="cd08977">
    <property type="entry name" value="SusD"/>
    <property type="match status" value="1"/>
</dbReference>
<evidence type="ECO:0000256" key="3">
    <source>
        <dbReference type="ARBA" id="ARBA00022729"/>
    </source>
</evidence>
<dbReference type="GO" id="GO:0009279">
    <property type="term" value="C:cell outer membrane"/>
    <property type="evidence" value="ECO:0007669"/>
    <property type="project" value="UniProtKB-SubCell"/>
</dbReference>
<evidence type="ECO:0000313" key="8">
    <source>
        <dbReference type="EMBL" id="CEA15675.1"/>
    </source>
</evidence>
<gene>
    <name evidence="8" type="ORF">ING2E5B_0913</name>
</gene>
<dbReference type="Gene3D" id="1.25.40.390">
    <property type="match status" value="1"/>
</dbReference>
<proteinExistence type="inferred from homology"/>
<dbReference type="InterPro" id="IPR011990">
    <property type="entry name" value="TPR-like_helical_dom_sf"/>
</dbReference>
<evidence type="ECO:0000256" key="4">
    <source>
        <dbReference type="ARBA" id="ARBA00023136"/>
    </source>
</evidence>
<dbReference type="EMBL" id="LN515532">
    <property type="protein sequence ID" value="CEA15675.1"/>
    <property type="molecule type" value="Genomic_DNA"/>
</dbReference>
<evidence type="ECO:0008006" key="10">
    <source>
        <dbReference type="Google" id="ProtNLM"/>
    </source>
</evidence>
<name>A0A098BYC9_9BACT</name>
<dbReference type="Pfam" id="PF07980">
    <property type="entry name" value="SusD_RagB"/>
    <property type="match status" value="1"/>
</dbReference>
<dbReference type="AlphaFoldDB" id="A0A098BYC9"/>
<feature type="domain" description="SusD-like N-terminal" evidence="7">
    <location>
        <begin position="98"/>
        <end position="217"/>
    </location>
</feature>
<evidence type="ECO:0000259" key="7">
    <source>
        <dbReference type="Pfam" id="PF14322"/>
    </source>
</evidence>
<feature type="domain" description="RagB/SusD" evidence="6">
    <location>
        <begin position="368"/>
        <end position="526"/>
    </location>
</feature>
<keyword evidence="9" id="KW-1185">Reference proteome</keyword>
<comment type="subcellular location">
    <subcellularLocation>
        <location evidence="1">Cell outer membrane</location>
    </subcellularLocation>
</comment>
<dbReference type="SUPFAM" id="SSF48452">
    <property type="entry name" value="TPR-like"/>
    <property type="match status" value="1"/>
</dbReference>
<evidence type="ECO:0000313" key="9">
    <source>
        <dbReference type="Proteomes" id="UP000032417"/>
    </source>
</evidence>
<reference evidence="8 9" key="1">
    <citation type="submission" date="2014-08" db="EMBL/GenBank/DDBJ databases">
        <authorList>
            <person name="Wibberg D."/>
        </authorList>
    </citation>
    <scope>NUCLEOTIDE SEQUENCE [LARGE SCALE GENOMIC DNA]</scope>
    <source>
        <strain evidence="9">ING2-E5B</strain>
    </source>
</reference>